<dbReference type="Proteomes" id="UP000040576">
    <property type="component" value="Unassembled WGS sequence"/>
</dbReference>
<proteinExistence type="predicted"/>
<sequence>MHSPTFDHHFNQIALERIEYIRMQFHNKACSKSRDKWEEYINQIEHYLPEEKKYLAAQMRDVIFQTSDEYDLKMFKQGFADGCLFFSSILNRQTPE</sequence>
<dbReference type="STRING" id="35841.B4167_0428"/>
<keyword evidence="2" id="KW-1185">Reference proteome</keyword>
<dbReference type="RefSeq" id="WP_034770074.1">
    <property type="nucleotide sequence ID" value="NZ_CCRF01000050.1"/>
</dbReference>
<reference evidence="1 2" key="1">
    <citation type="submission" date="2014-07" db="EMBL/GenBank/DDBJ databases">
        <authorList>
            <person name="Wibberg Daniel"/>
        </authorList>
    </citation>
    <scope>NUCLEOTIDE SEQUENCE [LARGE SCALE GENOMIC DNA]</scope>
</reference>
<accession>A0A090IV51</accession>
<dbReference type="eggNOG" id="ENOG5030E6A">
    <property type="taxonomic scope" value="Bacteria"/>
</dbReference>
<dbReference type="GeneID" id="92960959"/>
<evidence type="ECO:0000313" key="1">
    <source>
        <dbReference type="EMBL" id="CEE01582.1"/>
    </source>
</evidence>
<gene>
    <name evidence="1" type="ORF">BT1A1_1755</name>
</gene>
<dbReference type="PATRIC" id="fig|35841.6.peg.1760"/>
<name>A0A090IV51_9BACI</name>
<dbReference type="AlphaFoldDB" id="A0A090IV51"/>
<protein>
    <submittedName>
        <fullName evidence="1">Uncharacterized protein</fullName>
    </submittedName>
</protein>
<organism evidence="1 2">
    <name type="scientific">Caldibacillus thermoamylovorans</name>
    <dbReference type="NCBI Taxonomy" id="35841"/>
    <lineage>
        <taxon>Bacteria</taxon>
        <taxon>Bacillati</taxon>
        <taxon>Bacillota</taxon>
        <taxon>Bacilli</taxon>
        <taxon>Bacillales</taxon>
        <taxon>Bacillaceae</taxon>
        <taxon>Caldibacillus</taxon>
    </lineage>
</organism>
<dbReference type="EMBL" id="CCRF01000050">
    <property type="protein sequence ID" value="CEE01582.1"/>
    <property type="molecule type" value="Genomic_DNA"/>
</dbReference>
<evidence type="ECO:0000313" key="2">
    <source>
        <dbReference type="Proteomes" id="UP000040576"/>
    </source>
</evidence>